<keyword evidence="5" id="KW-0472">Membrane</keyword>
<name>A0A6N8JKY2_9ACTN</name>
<gene>
    <name evidence="7" type="ORF">GKZ27_03680</name>
</gene>
<evidence type="ECO:0000313" key="7">
    <source>
        <dbReference type="EMBL" id="MVX60561.1"/>
    </source>
</evidence>
<dbReference type="InterPro" id="IPR036188">
    <property type="entry name" value="FAD/NAD-bd_sf"/>
</dbReference>
<dbReference type="SUPFAM" id="SSF51905">
    <property type="entry name" value="FAD/NAD(P)-binding domain"/>
    <property type="match status" value="1"/>
</dbReference>
<evidence type="ECO:0000256" key="3">
    <source>
        <dbReference type="ARBA" id="ARBA00022827"/>
    </source>
</evidence>
<keyword evidence="5" id="KW-0812">Transmembrane</keyword>
<evidence type="ECO:0000256" key="4">
    <source>
        <dbReference type="ARBA" id="ARBA00023002"/>
    </source>
</evidence>
<dbReference type="Gene3D" id="3.90.700.10">
    <property type="entry name" value="Succinate dehydrogenase/fumarate reductase flavoprotein, catalytic domain"/>
    <property type="match status" value="1"/>
</dbReference>
<dbReference type="RefSeq" id="WP_160345126.1">
    <property type="nucleotide sequence ID" value="NZ_WSRR01000005.1"/>
</dbReference>
<dbReference type="InterPro" id="IPR006311">
    <property type="entry name" value="TAT_signal"/>
</dbReference>
<evidence type="ECO:0000259" key="6">
    <source>
        <dbReference type="Pfam" id="PF00890"/>
    </source>
</evidence>
<protein>
    <submittedName>
        <fullName evidence="7">FAD-binding protein</fullName>
    </submittedName>
</protein>
<feature type="domain" description="FAD-dependent oxidoreductase 2 FAD-binding" evidence="6">
    <location>
        <begin position="79"/>
        <end position="526"/>
    </location>
</feature>
<dbReference type="SUPFAM" id="SSF56425">
    <property type="entry name" value="Succinate dehydrogenase/fumarate reductase flavoprotein, catalytic domain"/>
    <property type="match status" value="1"/>
</dbReference>
<sequence length="557" mass="57702">MQNVNAINRRAFLRGTLVGGAGLGMAAVIAGCANDPKASGDSLAGTGAQDAGATAAAPSWEVAPDPIAAEDIVVTHDFDVVVVGAGMAGCTTFMRACESGLKAALVEKTDTFNARGMDCAAIGTRIQREAGIEIDKAKVVNDLVVSSGYKVNGDLIKTWADESGRVFDDLTDMMQGMGYTVEVYQSDTANMEGDGVWYRTYPVTHNFGVAELGNGACNQTMVSALVDRGVAAGGEVFYSMPAAQLLTDDAGAVVGVVSKGPDGYVQFNAPKGVVLATGDFAANPDMVEKWAPMLQETANSVYTPKGANAGDHVNMAYWVGGSMQKGAAAAMVHPIMGGGACGTYAFMRVNKDGKRFCNEDAPLPGITNAYMTSPGHVVWTVMDADFASELSQMTLLSQYSGSTSGPFDPTLGYTPEEQMEMCLETGASVTGETLEDLAAAMGVPADNLAAAVARYNELAAKGADEDFGKDAANLFPIARPPFYASQVTAALLTCASGLNVDSSMNVCSAAGEAIPGLYAVGNAAGNFFSNDYPMVCPGISHGRCLTLGYVLGEQLAR</sequence>
<dbReference type="GO" id="GO:0033765">
    <property type="term" value="F:steroid dehydrogenase activity, acting on the CH-CH group of donors"/>
    <property type="evidence" value="ECO:0007669"/>
    <property type="project" value="UniProtKB-ARBA"/>
</dbReference>
<comment type="caution">
    <text evidence="7">The sequence shown here is derived from an EMBL/GenBank/DDBJ whole genome shotgun (WGS) entry which is preliminary data.</text>
</comment>
<dbReference type="OrthoDB" id="9813348at2"/>
<organism evidence="7 8">
    <name type="scientific">Adlercreutzia mucosicola</name>
    <dbReference type="NCBI Taxonomy" id="580026"/>
    <lineage>
        <taxon>Bacteria</taxon>
        <taxon>Bacillati</taxon>
        <taxon>Actinomycetota</taxon>
        <taxon>Coriobacteriia</taxon>
        <taxon>Eggerthellales</taxon>
        <taxon>Eggerthellaceae</taxon>
        <taxon>Adlercreutzia</taxon>
    </lineage>
</organism>
<feature type="transmembrane region" description="Helical" evidence="5">
    <location>
        <begin position="12"/>
        <end position="31"/>
    </location>
</feature>
<dbReference type="Proteomes" id="UP000463388">
    <property type="component" value="Unassembled WGS sequence"/>
</dbReference>
<accession>A0A6N8JKY2</accession>
<keyword evidence="4" id="KW-0560">Oxidoreductase</keyword>
<dbReference type="PANTHER" id="PTHR43400:SF10">
    <property type="entry name" value="3-OXOSTEROID 1-DEHYDROGENASE"/>
    <property type="match status" value="1"/>
</dbReference>
<dbReference type="PRINTS" id="PR00411">
    <property type="entry name" value="PNDRDTASEI"/>
</dbReference>
<dbReference type="PANTHER" id="PTHR43400">
    <property type="entry name" value="FUMARATE REDUCTASE"/>
    <property type="match status" value="1"/>
</dbReference>
<comment type="cofactor">
    <cofactor evidence="1">
        <name>FAD</name>
        <dbReference type="ChEBI" id="CHEBI:57692"/>
    </cofactor>
</comment>
<dbReference type="InterPro" id="IPR027477">
    <property type="entry name" value="Succ_DH/fumarate_Rdtase_cat_sf"/>
</dbReference>
<dbReference type="GO" id="GO:0008202">
    <property type="term" value="P:steroid metabolic process"/>
    <property type="evidence" value="ECO:0007669"/>
    <property type="project" value="UniProtKB-ARBA"/>
</dbReference>
<evidence type="ECO:0000313" key="8">
    <source>
        <dbReference type="Proteomes" id="UP000463388"/>
    </source>
</evidence>
<dbReference type="EMBL" id="WSRR01000005">
    <property type="protein sequence ID" value="MVX60561.1"/>
    <property type="molecule type" value="Genomic_DNA"/>
</dbReference>
<evidence type="ECO:0000256" key="1">
    <source>
        <dbReference type="ARBA" id="ARBA00001974"/>
    </source>
</evidence>
<dbReference type="InterPro" id="IPR050315">
    <property type="entry name" value="FAD-oxidoreductase_2"/>
</dbReference>
<keyword evidence="3" id="KW-0274">FAD</keyword>
<keyword evidence="2" id="KW-0285">Flavoprotein</keyword>
<dbReference type="Pfam" id="PF00890">
    <property type="entry name" value="FAD_binding_2"/>
    <property type="match status" value="1"/>
</dbReference>
<keyword evidence="5" id="KW-1133">Transmembrane helix</keyword>
<evidence type="ECO:0000256" key="5">
    <source>
        <dbReference type="SAM" id="Phobius"/>
    </source>
</evidence>
<dbReference type="AlphaFoldDB" id="A0A6N8JKY2"/>
<proteinExistence type="predicted"/>
<reference evidence="7 8" key="1">
    <citation type="submission" date="2019-12" db="EMBL/GenBank/DDBJ databases">
        <title>Microbes associate with the intestines of laboratory mice.</title>
        <authorList>
            <person name="Navarre W."/>
            <person name="Wong E."/>
        </authorList>
    </citation>
    <scope>NUCLEOTIDE SEQUENCE [LARGE SCALE GENOMIC DNA]</scope>
    <source>
        <strain evidence="7 8">NM66_B29</strain>
    </source>
</reference>
<dbReference type="Gene3D" id="3.50.50.60">
    <property type="entry name" value="FAD/NAD(P)-binding domain"/>
    <property type="match status" value="1"/>
</dbReference>
<evidence type="ECO:0000256" key="2">
    <source>
        <dbReference type="ARBA" id="ARBA00022630"/>
    </source>
</evidence>
<dbReference type="PROSITE" id="PS51318">
    <property type="entry name" value="TAT"/>
    <property type="match status" value="1"/>
</dbReference>
<keyword evidence="8" id="KW-1185">Reference proteome</keyword>
<dbReference type="InterPro" id="IPR003953">
    <property type="entry name" value="FAD-dep_OxRdtase_2_FAD-bd"/>
</dbReference>